<evidence type="ECO:0000256" key="1">
    <source>
        <dbReference type="SAM" id="Coils"/>
    </source>
</evidence>
<feature type="transmembrane region" description="Helical" evidence="3">
    <location>
        <begin position="43"/>
        <end position="64"/>
    </location>
</feature>
<keyword evidence="1" id="KW-0175">Coiled coil</keyword>
<dbReference type="Proteomes" id="UP000310314">
    <property type="component" value="Unassembled WGS sequence"/>
</dbReference>
<accession>A0A5S3PGP1</accession>
<feature type="coiled-coil region" evidence="1">
    <location>
        <begin position="126"/>
        <end position="191"/>
    </location>
</feature>
<reference evidence="4 5" key="1">
    <citation type="submission" date="2019-05" db="EMBL/GenBank/DDBJ databases">
        <authorList>
            <person name="Zhang J.-Y."/>
            <person name="Feg X."/>
            <person name="Du Z.-J."/>
        </authorList>
    </citation>
    <scope>NUCLEOTIDE SEQUENCE [LARGE SCALE GENOMIC DNA]</scope>
    <source>
        <strain evidence="4 5">RZ26</strain>
    </source>
</reference>
<keyword evidence="3" id="KW-0472">Membrane</keyword>
<proteinExistence type="predicted"/>
<dbReference type="OrthoDB" id="1441018at2"/>
<gene>
    <name evidence="4" type="ORF">FEE95_19790</name>
</gene>
<name>A0A5S3PGP1_9FLAO</name>
<keyword evidence="5" id="KW-1185">Reference proteome</keyword>
<sequence>MSQDLRELFKKEREKEKPRMNHGHQERFLERLEDELPKAKKSYLYVLKIAATVLLFITAGYFAFEKYAEEPIKQTIVKKDGEIEKRKGISLGDLSPDLKKVENYYVANINLELSKLAVSDDNKALVDSYMEQLESLDTEYKRLNKELNEIGPNDQTISALIQNLQLRLQLLQKLKKKLNDLNTSKNEQVETNII</sequence>
<keyword evidence="3" id="KW-1133">Transmembrane helix</keyword>
<evidence type="ECO:0000256" key="3">
    <source>
        <dbReference type="SAM" id="Phobius"/>
    </source>
</evidence>
<dbReference type="EMBL" id="VATY01000005">
    <property type="protein sequence ID" value="TMM53308.1"/>
    <property type="molecule type" value="Genomic_DNA"/>
</dbReference>
<organism evidence="4 5">
    <name type="scientific">Maribacter algarum</name>
    <name type="common">ex Zhang et al. 2020</name>
    <dbReference type="NCBI Taxonomy" id="2578118"/>
    <lineage>
        <taxon>Bacteria</taxon>
        <taxon>Pseudomonadati</taxon>
        <taxon>Bacteroidota</taxon>
        <taxon>Flavobacteriia</taxon>
        <taxon>Flavobacteriales</taxon>
        <taxon>Flavobacteriaceae</taxon>
        <taxon>Maribacter</taxon>
    </lineage>
</organism>
<evidence type="ECO:0008006" key="6">
    <source>
        <dbReference type="Google" id="ProtNLM"/>
    </source>
</evidence>
<feature type="region of interest" description="Disordered" evidence="2">
    <location>
        <begin position="1"/>
        <end position="24"/>
    </location>
</feature>
<dbReference type="RefSeq" id="WP_138659768.1">
    <property type="nucleotide sequence ID" value="NZ_VATY01000005.1"/>
</dbReference>
<evidence type="ECO:0000313" key="5">
    <source>
        <dbReference type="Proteomes" id="UP000310314"/>
    </source>
</evidence>
<dbReference type="AlphaFoldDB" id="A0A5S3PGP1"/>
<protein>
    <recommendedName>
        <fullName evidence="6">Anti-sigma factor</fullName>
    </recommendedName>
</protein>
<evidence type="ECO:0000313" key="4">
    <source>
        <dbReference type="EMBL" id="TMM53308.1"/>
    </source>
</evidence>
<keyword evidence="3" id="KW-0812">Transmembrane</keyword>
<comment type="caution">
    <text evidence="4">The sequence shown here is derived from an EMBL/GenBank/DDBJ whole genome shotgun (WGS) entry which is preliminary data.</text>
</comment>
<evidence type="ECO:0000256" key="2">
    <source>
        <dbReference type="SAM" id="MobiDB-lite"/>
    </source>
</evidence>